<accession>H8X6W1</accession>
<feature type="compositionally biased region" description="Low complexity" evidence="1">
    <location>
        <begin position="129"/>
        <end position="142"/>
    </location>
</feature>
<dbReference type="InterPro" id="IPR036388">
    <property type="entry name" value="WH-like_DNA-bd_sf"/>
</dbReference>
<feature type="compositionally biased region" description="Low complexity" evidence="1">
    <location>
        <begin position="196"/>
        <end position="211"/>
    </location>
</feature>
<feature type="region of interest" description="Disordered" evidence="1">
    <location>
        <begin position="650"/>
        <end position="691"/>
    </location>
</feature>
<dbReference type="InterPro" id="IPR036390">
    <property type="entry name" value="WH_DNA-bd_sf"/>
</dbReference>
<gene>
    <name evidence="3" type="ORF">CORT_0E01340</name>
</gene>
<evidence type="ECO:0000259" key="2">
    <source>
        <dbReference type="PROSITE" id="PS51526"/>
    </source>
</evidence>
<feature type="compositionally biased region" description="Polar residues" evidence="1">
    <location>
        <begin position="263"/>
        <end position="289"/>
    </location>
</feature>
<dbReference type="GO" id="GO:0003677">
    <property type="term" value="F:DNA binding"/>
    <property type="evidence" value="ECO:0007669"/>
    <property type="project" value="InterPro"/>
</dbReference>
<feature type="compositionally biased region" description="Polar residues" evidence="1">
    <location>
        <begin position="176"/>
        <end position="195"/>
    </location>
</feature>
<dbReference type="RefSeq" id="XP_003869855.1">
    <property type="nucleotide sequence ID" value="XM_003869806.1"/>
</dbReference>
<sequence length="1161" mass="129691">MPPNKPPHKRQKSSILNPGGFHFVEDKQDTQPQLPAFNIPVQQQPQPQPSSSSYTNLDPSSLITQGSFPTHTNRLEEQDVYNYAYESQPLPTNVGFRQGSQQQRGQYLYNQEFQGHVVGQTLAQAQAQTQAQTREQAQAQPQGSSSRRVASTGYDRHIEHPLASPPAPPSATSTSFNYQQGGPYQSSPNQPTYYHQQQRQQQRQQQQQQRQVRSIPNPSQQPYYTDTNYQRPYQQSSSQNPLIGGSFAFNPALSQLSPAYPTIDTNYSNPQQQASYNINPATGGNKQYPPQQPIFSGGSLQPSIQASSITSGPPSIPASVVTTAPTPVPVPIAAATAQAAAPRHQKNALSISSHLTSISLGSGGDAQENIPTSDHPRRFHRNNNSLLDDLLSGLFTVDGNNMGSYLHSMICKINTQFPLDDFYNLLYNNDRQISLNAANFNYNQKIDKTPIALHSHDSAASIMNQVLEVFKNPAILVDFIPNHDDDDGSNKLFSINYHELLRTFLAIKILNDMMIEVPSNMAEDPSTYSIPRLSIFKTYFIICQKLITRYPSSSNTANEQQKLILGQSKLGKLIKMVYPNLPIKRLGSRGESRYHYLGVVWNEHIIDNNIKQLCDQHDLTKLNEMFSEGNVESNELLFAEGLPTDAHSQIRAISTGVTTRRQGRKRSRSSAKEKQMVGSRGSDAHSSQTVSPPQMSFVKMDLMFPLESNFTVLSDEGRENWFTKLLTDIYSKALVIDRNLIKFILLTNSNLTEKSNLLNSLLKSVFNPLVIQEQTIINLDLHLYAIIILEVLPYLLLIKSSADINMVTNLRLNLLHLINNIPQEILKLNSSLFPLENVSKFLNLVKKLINLNDLLITFIKLLNKQELNSMMARDIENFLDVKSTDFSVQEGDDYLGNLMSGVGGDGASSLTNVGDGRFNFKNDILSNDLIQTLVGFRYDPNTASDLKRLISVNSINEEVALLDEFFKIDLLKFLTGEYGEKTQPLESSSLLRAQEVGTIVGESVPSAPLQSSTQPLQNVAQLVTPIGQPIDAKEPPSSSNTNTVLNPHELTKLKSLLALIDTKSLSQHIKSKYPIQLYNNFITFILNDILKHIFLKQQQQQQQRSQVESMEEGSSSTQNRVSLNPNSSENSFGSWWVFNSIIQEYLSLLGEIVGLKDLILK</sequence>
<dbReference type="Pfam" id="PF02257">
    <property type="entry name" value="RFX_DNA_binding"/>
    <property type="match status" value="1"/>
</dbReference>
<evidence type="ECO:0000256" key="1">
    <source>
        <dbReference type="SAM" id="MobiDB-lite"/>
    </source>
</evidence>
<dbReference type="HOGENOM" id="CLU_009415_0_0_1"/>
<dbReference type="InterPro" id="IPR003150">
    <property type="entry name" value="DNA-bd_RFX"/>
</dbReference>
<feature type="compositionally biased region" description="Polar residues" evidence="1">
    <location>
        <begin position="212"/>
        <end position="241"/>
    </location>
</feature>
<evidence type="ECO:0000313" key="3">
    <source>
        <dbReference type="EMBL" id="CCG23722.1"/>
    </source>
</evidence>
<dbReference type="AlphaFoldDB" id="H8X6W1"/>
<name>H8X6W1_CANO9</name>
<feature type="region of interest" description="Disordered" evidence="1">
    <location>
        <begin position="360"/>
        <end position="381"/>
    </location>
</feature>
<dbReference type="GO" id="GO:0006355">
    <property type="term" value="P:regulation of DNA-templated transcription"/>
    <property type="evidence" value="ECO:0007669"/>
    <property type="project" value="InterPro"/>
</dbReference>
<feature type="region of interest" description="Disordered" evidence="1">
    <location>
        <begin position="1"/>
        <end position="68"/>
    </location>
</feature>
<feature type="region of interest" description="Disordered" evidence="1">
    <location>
        <begin position="129"/>
        <end position="242"/>
    </location>
</feature>
<dbReference type="KEGG" id="cot:CORT_0E01340"/>
<feature type="compositionally biased region" description="Polar residues" evidence="1">
    <location>
        <begin position="651"/>
        <end position="660"/>
    </location>
</feature>
<dbReference type="PROSITE" id="PS51526">
    <property type="entry name" value="RFX_DBD"/>
    <property type="match status" value="1"/>
</dbReference>
<dbReference type="SUPFAM" id="SSF46785">
    <property type="entry name" value="Winged helix' DNA-binding domain"/>
    <property type="match status" value="1"/>
</dbReference>
<keyword evidence="4" id="KW-1185">Reference proteome</keyword>
<feature type="compositionally biased region" description="Basic residues" evidence="1">
    <location>
        <begin position="1"/>
        <end position="12"/>
    </location>
</feature>
<reference evidence="3 4" key="1">
    <citation type="journal article" date="2012" name="PLoS ONE">
        <title>Sequence and analysis of the genome of the pathogenic yeast Candida orthopsilosis.</title>
        <authorList>
            <person name="Riccombeni A."/>
            <person name="Vidanes G."/>
            <person name="Proux-Wera E."/>
            <person name="Wolfe K.H."/>
            <person name="Butler G."/>
        </authorList>
    </citation>
    <scope>NUCLEOTIDE SEQUENCE [LARGE SCALE GENOMIC DNA]</scope>
    <source>
        <strain evidence="3 4">Co 90-125</strain>
    </source>
</reference>
<feature type="domain" description="RFX-type winged-helix" evidence="2">
    <location>
        <begin position="506"/>
        <end position="603"/>
    </location>
</feature>
<dbReference type="Gene3D" id="1.10.10.10">
    <property type="entry name" value="Winged helix-like DNA-binding domain superfamily/Winged helix DNA-binding domain"/>
    <property type="match status" value="1"/>
</dbReference>
<proteinExistence type="predicted"/>
<dbReference type="eggNOG" id="ENOG502RQH9">
    <property type="taxonomic scope" value="Eukaryota"/>
</dbReference>
<organism evidence="3 4">
    <name type="scientific">Candida orthopsilosis (strain 90-125)</name>
    <name type="common">Yeast</name>
    <dbReference type="NCBI Taxonomy" id="1136231"/>
    <lineage>
        <taxon>Eukaryota</taxon>
        <taxon>Fungi</taxon>
        <taxon>Dikarya</taxon>
        <taxon>Ascomycota</taxon>
        <taxon>Saccharomycotina</taxon>
        <taxon>Pichiomycetes</taxon>
        <taxon>Debaryomycetaceae</taxon>
        <taxon>Candida/Lodderomyces clade</taxon>
        <taxon>Candida</taxon>
    </lineage>
</organism>
<dbReference type="Proteomes" id="UP000005018">
    <property type="component" value="Chromosome 5"/>
</dbReference>
<evidence type="ECO:0000313" key="4">
    <source>
        <dbReference type="Proteomes" id="UP000005018"/>
    </source>
</evidence>
<dbReference type="GeneID" id="14541024"/>
<feature type="region of interest" description="Disordered" evidence="1">
    <location>
        <begin position="263"/>
        <end position="322"/>
    </location>
</feature>
<dbReference type="OrthoDB" id="4084610at2759"/>
<feature type="compositionally biased region" description="Low complexity" evidence="1">
    <location>
        <begin position="40"/>
        <end position="53"/>
    </location>
</feature>
<feature type="compositionally biased region" description="Polar residues" evidence="1">
    <location>
        <begin position="54"/>
        <end position="68"/>
    </location>
</feature>
<protein>
    <submittedName>
        <fullName evidence="3">Rfx2 transcriptional repressor</fullName>
    </submittedName>
</protein>
<feature type="region of interest" description="Disordered" evidence="1">
    <location>
        <begin position="1104"/>
        <end position="1127"/>
    </location>
</feature>
<feature type="compositionally biased region" description="Polar residues" evidence="1">
    <location>
        <begin position="298"/>
        <end position="313"/>
    </location>
</feature>
<dbReference type="EMBL" id="HE681723">
    <property type="protein sequence ID" value="CCG23722.1"/>
    <property type="molecule type" value="Genomic_DNA"/>
</dbReference>